<dbReference type="CDD" id="cd00657">
    <property type="entry name" value="Ferritin_like"/>
    <property type="match status" value="1"/>
</dbReference>
<name>A0A919PAP8_9CELL</name>
<comment type="caution">
    <text evidence="1">The sequence shown here is derived from an EMBL/GenBank/DDBJ whole genome shotgun (WGS) entry which is preliminary data.</text>
</comment>
<dbReference type="InterPro" id="IPR009078">
    <property type="entry name" value="Ferritin-like_SF"/>
</dbReference>
<dbReference type="InterPro" id="IPR012348">
    <property type="entry name" value="RNR-like"/>
</dbReference>
<reference evidence="1" key="1">
    <citation type="submission" date="2021-01" db="EMBL/GenBank/DDBJ databases">
        <title>Whole genome shotgun sequence of Cellulomonas pakistanensis NBRC 110800.</title>
        <authorList>
            <person name="Komaki H."/>
            <person name="Tamura T."/>
        </authorList>
    </citation>
    <scope>NUCLEOTIDE SEQUENCE</scope>
    <source>
        <strain evidence="1">NBRC 110800</strain>
    </source>
</reference>
<evidence type="ECO:0000313" key="2">
    <source>
        <dbReference type="Proteomes" id="UP000642125"/>
    </source>
</evidence>
<dbReference type="GO" id="GO:0016491">
    <property type="term" value="F:oxidoreductase activity"/>
    <property type="evidence" value="ECO:0007669"/>
    <property type="project" value="InterPro"/>
</dbReference>
<dbReference type="EMBL" id="BONO01000024">
    <property type="protein sequence ID" value="GIG37530.1"/>
    <property type="molecule type" value="Genomic_DNA"/>
</dbReference>
<sequence length="248" mass="27501">MTFDAWLDHFRANPARQRAIEAQVDWDVPCALDERSRRAFVRSFQRFALGEDGDGRRLLAEAERAGDLVYLAALRLLVAEEQRHAALFRRGLAHLGGEPLTAHWSDGAFTALRRALGLRTEIALFLVAEVVAMRYFVALERSAPDPVLRGIGRRIATDERNHLRFQIDRLREGFARTPGPVRACVGAAWVAVAAGATVVVVIDHRAALRACGLRPAAYARTALWDARAAVRSVLGSRRHERLGPATVR</sequence>
<evidence type="ECO:0000313" key="1">
    <source>
        <dbReference type="EMBL" id="GIG37530.1"/>
    </source>
</evidence>
<accession>A0A919PAP8</accession>
<protein>
    <recommendedName>
        <fullName evidence="3">Ferritin-like domain-containing protein</fullName>
    </recommendedName>
</protein>
<dbReference type="Proteomes" id="UP000642125">
    <property type="component" value="Unassembled WGS sequence"/>
</dbReference>
<dbReference type="RefSeq" id="WP_203669515.1">
    <property type="nucleotide sequence ID" value="NZ_BONO01000024.1"/>
</dbReference>
<dbReference type="AlphaFoldDB" id="A0A919PAP8"/>
<organism evidence="1 2">
    <name type="scientific">Cellulomonas pakistanensis</name>
    <dbReference type="NCBI Taxonomy" id="992287"/>
    <lineage>
        <taxon>Bacteria</taxon>
        <taxon>Bacillati</taxon>
        <taxon>Actinomycetota</taxon>
        <taxon>Actinomycetes</taxon>
        <taxon>Micrococcales</taxon>
        <taxon>Cellulomonadaceae</taxon>
        <taxon>Cellulomonas</taxon>
    </lineage>
</organism>
<proteinExistence type="predicted"/>
<keyword evidence="2" id="KW-1185">Reference proteome</keyword>
<gene>
    <name evidence="1" type="ORF">Cpa01nite_29110</name>
</gene>
<evidence type="ECO:0008006" key="3">
    <source>
        <dbReference type="Google" id="ProtNLM"/>
    </source>
</evidence>
<dbReference type="SUPFAM" id="SSF47240">
    <property type="entry name" value="Ferritin-like"/>
    <property type="match status" value="1"/>
</dbReference>
<dbReference type="Gene3D" id="1.10.620.20">
    <property type="entry name" value="Ribonucleotide Reductase, subunit A"/>
    <property type="match status" value="1"/>
</dbReference>